<evidence type="ECO:0000313" key="1">
    <source>
        <dbReference type="EMBL" id="KRX18762.1"/>
    </source>
</evidence>
<dbReference type="Proteomes" id="UP000054630">
    <property type="component" value="Unassembled WGS sequence"/>
</dbReference>
<keyword evidence="2" id="KW-1185">Reference proteome</keyword>
<reference evidence="1 2" key="1">
    <citation type="submission" date="2015-01" db="EMBL/GenBank/DDBJ databases">
        <title>Evolution of Trichinella species and genotypes.</title>
        <authorList>
            <person name="Korhonen P.K."/>
            <person name="Edoardo P."/>
            <person name="Giuseppe L.R."/>
            <person name="Gasser R.B."/>
        </authorList>
    </citation>
    <scope>NUCLEOTIDE SEQUENCE [LARGE SCALE GENOMIC DNA]</scope>
    <source>
        <strain evidence="1">ISS37</strain>
    </source>
</reference>
<dbReference type="EMBL" id="JYDL01000068">
    <property type="protein sequence ID" value="KRX18762.1"/>
    <property type="molecule type" value="Genomic_DNA"/>
</dbReference>
<accession>A0A0V0RWZ3</accession>
<organism evidence="1 2">
    <name type="scientific">Trichinella nelsoni</name>
    <dbReference type="NCBI Taxonomy" id="6336"/>
    <lineage>
        <taxon>Eukaryota</taxon>
        <taxon>Metazoa</taxon>
        <taxon>Ecdysozoa</taxon>
        <taxon>Nematoda</taxon>
        <taxon>Enoplea</taxon>
        <taxon>Dorylaimia</taxon>
        <taxon>Trichinellida</taxon>
        <taxon>Trichinellidae</taxon>
        <taxon>Trichinella</taxon>
    </lineage>
</organism>
<proteinExistence type="predicted"/>
<name>A0A0V0RWZ3_9BILA</name>
<sequence>MNDLGRSDTNRPQFLDGMIDGYNFLHVVCSLLICYNRWVDGCVHVRISCFSTTGWTVDRRKVATFITNTIAAQT</sequence>
<evidence type="ECO:0000313" key="2">
    <source>
        <dbReference type="Proteomes" id="UP000054630"/>
    </source>
</evidence>
<comment type="caution">
    <text evidence="1">The sequence shown here is derived from an EMBL/GenBank/DDBJ whole genome shotgun (WGS) entry which is preliminary data.</text>
</comment>
<protein>
    <submittedName>
        <fullName evidence="1">Uncharacterized protein</fullName>
    </submittedName>
</protein>
<gene>
    <name evidence="1" type="ORF">T07_11370</name>
</gene>
<dbReference type="AlphaFoldDB" id="A0A0V0RWZ3"/>